<proteinExistence type="predicted"/>
<keyword evidence="3" id="KW-1185">Reference proteome</keyword>
<comment type="caution">
    <text evidence="2">The sequence shown here is derived from an EMBL/GenBank/DDBJ whole genome shotgun (WGS) entry which is preliminary data.</text>
</comment>
<dbReference type="AlphaFoldDB" id="A0A5M8QJQ0"/>
<gene>
    <name evidence="2" type="ORF">FQ330_02540</name>
</gene>
<dbReference type="OrthoDB" id="3631934at2"/>
<evidence type="ECO:0000313" key="2">
    <source>
        <dbReference type="EMBL" id="KAA6436305.1"/>
    </source>
</evidence>
<feature type="domain" description="Histone acetyltransferase Rv0428c-like SH3" evidence="1">
    <location>
        <begin position="12"/>
        <end position="65"/>
    </location>
</feature>
<sequence>MTSAADSLAALPLGTRVVVRYRLHGDTHRATDALGDLVAVDAVTCTVATRRGEVEIALADVLLAKPVPPLPAPRPR</sequence>
<reference evidence="2 3" key="1">
    <citation type="submission" date="2019-08" db="EMBL/GenBank/DDBJ databases">
        <title>Agrococcus lahaulensis sp. nov., isolated from a cold desert of the Indian Himalayas.</title>
        <authorList>
            <person name="Qu J.H."/>
        </authorList>
    </citation>
    <scope>NUCLEOTIDE SEQUENCE [LARGE SCALE GENOMIC DNA]</scope>
    <source>
        <strain evidence="2 3">NS18</strain>
    </source>
</reference>
<dbReference type="RefSeq" id="WP_146354946.1">
    <property type="nucleotide sequence ID" value="NZ_VOIR01000011.1"/>
</dbReference>
<name>A0A5M8QJQ0_9MICO</name>
<dbReference type="Pfam" id="PF24551">
    <property type="entry name" value="SH3_Rv0428c"/>
    <property type="match status" value="1"/>
</dbReference>
<protein>
    <submittedName>
        <fullName evidence="2">Ferrous iron transport protein A</fullName>
    </submittedName>
</protein>
<accession>A0A5M8QJQ0</accession>
<evidence type="ECO:0000313" key="3">
    <source>
        <dbReference type="Proteomes" id="UP000323221"/>
    </source>
</evidence>
<dbReference type="InterPro" id="IPR056934">
    <property type="entry name" value="SH3_Rv0428c"/>
</dbReference>
<evidence type="ECO:0000259" key="1">
    <source>
        <dbReference type="Pfam" id="PF24551"/>
    </source>
</evidence>
<organism evidence="2 3">
    <name type="scientific">Agrococcus sediminis</name>
    <dbReference type="NCBI Taxonomy" id="2599924"/>
    <lineage>
        <taxon>Bacteria</taxon>
        <taxon>Bacillati</taxon>
        <taxon>Actinomycetota</taxon>
        <taxon>Actinomycetes</taxon>
        <taxon>Micrococcales</taxon>
        <taxon>Microbacteriaceae</taxon>
        <taxon>Agrococcus</taxon>
    </lineage>
</organism>
<dbReference type="EMBL" id="VOIR01000011">
    <property type="protein sequence ID" value="KAA6436305.1"/>
    <property type="molecule type" value="Genomic_DNA"/>
</dbReference>
<dbReference type="Proteomes" id="UP000323221">
    <property type="component" value="Unassembled WGS sequence"/>
</dbReference>